<organism evidence="3 4">
    <name type="scientific">Pseudonocardia kunmingensis</name>
    <dbReference type="NCBI Taxonomy" id="630975"/>
    <lineage>
        <taxon>Bacteria</taxon>
        <taxon>Bacillati</taxon>
        <taxon>Actinomycetota</taxon>
        <taxon>Actinomycetes</taxon>
        <taxon>Pseudonocardiales</taxon>
        <taxon>Pseudonocardiaceae</taxon>
        <taxon>Pseudonocardia</taxon>
    </lineage>
</organism>
<dbReference type="Pfam" id="PF07158">
    <property type="entry name" value="MatC_N"/>
    <property type="match status" value="1"/>
</dbReference>
<feature type="transmembrane region" description="Helical" evidence="1">
    <location>
        <begin position="12"/>
        <end position="41"/>
    </location>
</feature>
<accession>A0A543CXE3</accession>
<evidence type="ECO:0000313" key="4">
    <source>
        <dbReference type="Proteomes" id="UP000315677"/>
    </source>
</evidence>
<evidence type="ECO:0000313" key="3">
    <source>
        <dbReference type="EMBL" id="TQM01786.1"/>
    </source>
</evidence>
<name>A0A543CXE3_9PSEU</name>
<dbReference type="AlphaFoldDB" id="A0A543CXE3"/>
<protein>
    <submittedName>
        <fullName evidence="3">Na+/H+ antiporter NhaD/arsenite permease-like protein</fullName>
    </submittedName>
</protein>
<dbReference type="Proteomes" id="UP000315677">
    <property type="component" value="Unassembled WGS sequence"/>
</dbReference>
<feature type="transmembrane region" description="Helical" evidence="1">
    <location>
        <begin position="53"/>
        <end position="71"/>
    </location>
</feature>
<dbReference type="OrthoDB" id="8738207at2"/>
<evidence type="ECO:0000256" key="1">
    <source>
        <dbReference type="SAM" id="Phobius"/>
    </source>
</evidence>
<evidence type="ECO:0000259" key="2">
    <source>
        <dbReference type="Pfam" id="PF07158"/>
    </source>
</evidence>
<keyword evidence="1" id="KW-0812">Transmembrane</keyword>
<feature type="domain" description="Dicarboxylate carrier MatC N-terminal" evidence="2">
    <location>
        <begin position="5"/>
        <end position="149"/>
    </location>
</feature>
<feature type="transmembrane region" description="Helical" evidence="1">
    <location>
        <begin position="241"/>
        <end position="272"/>
    </location>
</feature>
<keyword evidence="4" id="KW-1185">Reference proteome</keyword>
<feature type="transmembrane region" description="Helical" evidence="1">
    <location>
        <begin position="321"/>
        <end position="348"/>
    </location>
</feature>
<feature type="transmembrane region" description="Helical" evidence="1">
    <location>
        <begin position="92"/>
        <end position="124"/>
    </location>
</feature>
<feature type="transmembrane region" description="Helical" evidence="1">
    <location>
        <begin position="284"/>
        <end position="301"/>
    </location>
</feature>
<keyword evidence="1" id="KW-1133">Transmembrane helix</keyword>
<dbReference type="EMBL" id="VFPA01000008">
    <property type="protein sequence ID" value="TQM01786.1"/>
    <property type="molecule type" value="Genomic_DNA"/>
</dbReference>
<feature type="transmembrane region" description="Helical" evidence="1">
    <location>
        <begin position="405"/>
        <end position="429"/>
    </location>
</feature>
<dbReference type="RefSeq" id="WP_142064644.1">
    <property type="nucleotide sequence ID" value="NZ_VFPA01000008.1"/>
</dbReference>
<proteinExistence type="predicted"/>
<feature type="transmembrane region" description="Helical" evidence="1">
    <location>
        <begin position="136"/>
        <end position="159"/>
    </location>
</feature>
<sequence>MAVTALTSITVLALVIVLATVSPVNLGALAFVAAFVVGGIMGGEPTRDVLGDFPADMFVMLVGITYLFGIARSNGTVDRVIERTFRAVRGRAAALPWVFFGLSTVLCGIGGNPGAVAVILLPVGMAIASAHGVRPLVVAITIGMGATAGTFSPLGVLGITIRGIQTGNGLAFDPILLFVATLVAGVVAAGAATVLIGSARPVAVSPDPVPVQVRPGGGAGTGPASDPRPCAGLGIERSVTLAAFVVLVVGALLFAVDIGFLALSLAVLLTLAYPAAGRAAVRDVSWGVVLLLTGIVTYVGVLERNGTIAWAGEAVASIEPALLAALLVCLIGAIVSAFASTMGMLVALVPMTAPLVLTGEVSAVGLVIALGISSSLVDVSPFSTCGALAMANAAEPERRSVYRGLLAFAASVAVIGPLGSWAVLVATGWF</sequence>
<feature type="transmembrane region" description="Helical" evidence="1">
    <location>
        <begin position="171"/>
        <end position="196"/>
    </location>
</feature>
<feature type="transmembrane region" description="Helical" evidence="1">
    <location>
        <begin position="355"/>
        <end position="373"/>
    </location>
</feature>
<reference evidence="3 4" key="1">
    <citation type="submission" date="2019-06" db="EMBL/GenBank/DDBJ databases">
        <title>Sequencing the genomes of 1000 actinobacteria strains.</title>
        <authorList>
            <person name="Klenk H.-P."/>
        </authorList>
    </citation>
    <scope>NUCLEOTIDE SEQUENCE [LARGE SCALE GENOMIC DNA]</scope>
    <source>
        <strain evidence="3 4">DSM 45301</strain>
    </source>
</reference>
<keyword evidence="1" id="KW-0472">Membrane</keyword>
<comment type="caution">
    <text evidence="3">The sequence shown here is derived from an EMBL/GenBank/DDBJ whole genome shotgun (WGS) entry which is preliminary data.</text>
</comment>
<gene>
    <name evidence="3" type="ORF">FB558_8301</name>
</gene>
<dbReference type="InterPro" id="IPR009827">
    <property type="entry name" value="MatC_N"/>
</dbReference>